<evidence type="ECO:0000313" key="3">
    <source>
        <dbReference type="Proteomes" id="UP000291236"/>
    </source>
</evidence>
<accession>A0A4P2VYD2</accession>
<dbReference type="GO" id="GO:0032259">
    <property type="term" value="P:methylation"/>
    <property type="evidence" value="ECO:0007669"/>
    <property type="project" value="UniProtKB-KW"/>
</dbReference>
<dbReference type="InterPro" id="IPR029063">
    <property type="entry name" value="SAM-dependent_MTases_sf"/>
</dbReference>
<name>A0A4P2VYD2_FLUSA</name>
<sequence>MRKVMAKNSYQTEWNGINLLEIAKDKATLNKNGLPNSLFYKKFYNKLKEKSFNVNDEWKNLKRNTSTMLESIINDVANELNIEAKKLSIISIGCGLGIVELPFIEKGYNITLHEIQSESLDFIKEKVKQRNLNIRTIEGNITDLMIMEKYDIVYLGFIEYTFTQKKEYQKFLSSLYNLLNTNGYLISIESTPDFTKKNLKNYVGDFLRIIGLKRKHPKDAIYWGVLRTLDEKIFFWKKSGFTLKEYGIIDANFLNILYRSKDLNNKIQTNNSIGFLIGKK</sequence>
<reference evidence="2 3" key="1">
    <citation type="submission" date="2018-12" db="EMBL/GenBank/DDBJ databases">
        <title>Rubrispira sanarue gen. nov., sp., nov., a member of the order Silvanigrellales, isolated from a brackish lake in Hamamatsu Japan.</title>
        <authorList>
            <person name="Maejima Y."/>
            <person name="Iino T."/>
            <person name="Muraguchi Y."/>
            <person name="Fukuda K."/>
            <person name="Nojiri H."/>
            <person name="Ohkuma M."/>
            <person name="Moriuchi R."/>
            <person name="Dohra H."/>
            <person name="Kimbara K."/>
            <person name="Shintani M."/>
        </authorList>
    </citation>
    <scope>NUCLEOTIDE SEQUENCE [LARGE SCALE GENOMIC DNA]</scope>
    <source>
        <strain evidence="2 3">RF1110005</strain>
    </source>
</reference>
<proteinExistence type="predicted"/>
<dbReference type="Proteomes" id="UP000291236">
    <property type="component" value="Chromosome"/>
</dbReference>
<dbReference type="KEGG" id="sbf:JCM31447_25190"/>
<keyword evidence="2" id="KW-0808">Transferase</keyword>
<dbReference type="Pfam" id="PF13649">
    <property type="entry name" value="Methyltransf_25"/>
    <property type="match status" value="1"/>
</dbReference>
<evidence type="ECO:0000313" key="2">
    <source>
        <dbReference type="EMBL" id="BBH54062.1"/>
    </source>
</evidence>
<dbReference type="InterPro" id="IPR041698">
    <property type="entry name" value="Methyltransf_25"/>
</dbReference>
<organism evidence="2 3">
    <name type="scientific">Fluviispira sanaruensis</name>
    <dbReference type="NCBI Taxonomy" id="2493639"/>
    <lineage>
        <taxon>Bacteria</taxon>
        <taxon>Pseudomonadati</taxon>
        <taxon>Bdellovibrionota</taxon>
        <taxon>Oligoflexia</taxon>
        <taxon>Silvanigrellales</taxon>
        <taxon>Silvanigrellaceae</taxon>
        <taxon>Fluviispira</taxon>
    </lineage>
</organism>
<dbReference type="AlphaFoldDB" id="A0A4P2VYD2"/>
<dbReference type="EMBL" id="AP019368">
    <property type="protein sequence ID" value="BBH54062.1"/>
    <property type="molecule type" value="Genomic_DNA"/>
</dbReference>
<evidence type="ECO:0000259" key="1">
    <source>
        <dbReference type="Pfam" id="PF13649"/>
    </source>
</evidence>
<feature type="domain" description="Methyltransferase" evidence="1">
    <location>
        <begin position="89"/>
        <end position="183"/>
    </location>
</feature>
<gene>
    <name evidence="2" type="ORF">JCM31447_25190</name>
</gene>
<dbReference type="GO" id="GO:0008168">
    <property type="term" value="F:methyltransferase activity"/>
    <property type="evidence" value="ECO:0007669"/>
    <property type="project" value="UniProtKB-KW"/>
</dbReference>
<keyword evidence="2" id="KW-0489">Methyltransferase</keyword>
<dbReference type="Gene3D" id="3.40.50.150">
    <property type="entry name" value="Vaccinia Virus protein VP39"/>
    <property type="match status" value="1"/>
</dbReference>
<dbReference type="CDD" id="cd02440">
    <property type="entry name" value="AdoMet_MTases"/>
    <property type="match status" value="1"/>
</dbReference>
<keyword evidence="3" id="KW-1185">Reference proteome</keyword>
<dbReference type="SUPFAM" id="SSF53335">
    <property type="entry name" value="S-adenosyl-L-methionine-dependent methyltransferases"/>
    <property type="match status" value="1"/>
</dbReference>
<protein>
    <submittedName>
        <fullName evidence="2">Class I SAM-dependent methyltransferase</fullName>
    </submittedName>
</protein>